<feature type="region of interest" description="Disordered" evidence="1">
    <location>
        <begin position="148"/>
        <end position="167"/>
    </location>
</feature>
<proteinExistence type="predicted"/>
<organism evidence="2 3">
    <name type="scientific">Stephania japonica</name>
    <dbReference type="NCBI Taxonomy" id="461633"/>
    <lineage>
        <taxon>Eukaryota</taxon>
        <taxon>Viridiplantae</taxon>
        <taxon>Streptophyta</taxon>
        <taxon>Embryophyta</taxon>
        <taxon>Tracheophyta</taxon>
        <taxon>Spermatophyta</taxon>
        <taxon>Magnoliopsida</taxon>
        <taxon>Ranunculales</taxon>
        <taxon>Menispermaceae</taxon>
        <taxon>Menispermoideae</taxon>
        <taxon>Cissampelideae</taxon>
        <taxon>Stephania</taxon>
    </lineage>
</organism>
<comment type="caution">
    <text evidence="2">The sequence shown here is derived from an EMBL/GenBank/DDBJ whole genome shotgun (WGS) entry which is preliminary data.</text>
</comment>
<evidence type="ECO:0000313" key="3">
    <source>
        <dbReference type="Proteomes" id="UP001417504"/>
    </source>
</evidence>
<dbReference type="AlphaFoldDB" id="A0AAP0NKG0"/>
<feature type="compositionally biased region" description="Low complexity" evidence="1">
    <location>
        <begin position="153"/>
        <end position="167"/>
    </location>
</feature>
<accession>A0AAP0NKG0</accession>
<protein>
    <submittedName>
        <fullName evidence="2">Uncharacterized protein</fullName>
    </submittedName>
</protein>
<evidence type="ECO:0000313" key="2">
    <source>
        <dbReference type="EMBL" id="KAK9109794.1"/>
    </source>
</evidence>
<keyword evidence="3" id="KW-1185">Reference proteome</keyword>
<dbReference type="EMBL" id="JBBNAE010000007">
    <property type="protein sequence ID" value="KAK9109794.1"/>
    <property type="molecule type" value="Genomic_DNA"/>
</dbReference>
<reference evidence="2 3" key="1">
    <citation type="submission" date="2024-01" db="EMBL/GenBank/DDBJ databases">
        <title>Genome assemblies of Stephania.</title>
        <authorList>
            <person name="Yang L."/>
        </authorList>
    </citation>
    <scope>NUCLEOTIDE SEQUENCE [LARGE SCALE GENOMIC DNA]</scope>
    <source>
        <strain evidence="2">QJT</strain>
        <tissue evidence="2">Leaf</tissue>
    </source>
</reference>
<sequence>MKCRYIRERQTWTREDAIPDGQYYGGYESPLPIDSPVAFFDAPEYLEYSYTFSHDDDGNDGGDGNDGDDGDDEAHQEFTAAPQQSHHPTMQPPPPSTFSGFTPPPEMSPSSAYSAQVGYLHAYMTESFTSFDTWLRCIETELLPFEPACDGHASGSASRPSSSWRSV</sequence>
<name>A0AAP0NKG0_9MAGN</name>
<feature type="compositionally biased region" description="Pro residues" evidence="1">
    <location>
        <begin position="90"/>
        <end position="107"/>
    </location>
</feature>
<feature type="compositionally biased region" description="Acidic residues" evidence="1">
    <location>
        <begin position="57"/>
        <end position="74"/>
    </location>
</feature>
<feature type="region of interest" description="Disordered" evidence="1">
    <location>
        <begin position="51"/>
        <end position="112"/>
    </location>
</feature>
<gene>
    <name evidence="2" type="ORF">Sjap_017854</name>
</gene>
<dbReference type="Proteomes" id="UP001417504">
    <property type="component" value="Unassembled WGS sequence"/>
</dbReference>
<evidence type="ECO:0000256" key="1">
    <source>
        <dbReference type="SAM" id="MobiDB-lite"/>
    </source>
</evidence>